<dbReference type="Gene3D" id="2.115.10.20">
    <property type="entry name" value="Glycosyl hydrolase domain, family 43"/>
    <property type="match status" value="1"/>
</dbReference>
<evidence type="ECO:0000313" key="4">
    <source>
        <dbReference type="EMBL" id="AFN73790.1"/>
    </source>
</evidence>
<protein>
    <submittedName>
        <fullName evidence="4">Glycosidase</fullName>
    </submittedName>
</protein>
<dbReference type="CDD" id="cd18615">
    <property type="entry name" value="GH130"/>
    <property type="match status" value="1"/>
</dbReference>
<dbReference type="GO" id="GO:0016798">
    <property type="term" value="F:hydrolase activity, acting on glycosyl bonds"/>
    <property type="evidence" value="ECO:0007669"/>
    <property type="project" value="UniProtKB-KW"/>
</dbReference>
<dbReference type="AlphaFoldDB" id="I6Z3R8"/>
<dbReference type="KEGG" id="mro:MROS_0547"/>
<dbReference type="InterPro" id="IPR007184">
    <property type="entry name" value="Mannoside_phosphorylase"/>
</dbReference>
<dbReference type="eggNOG" id="COG2152">
    <property type="taxonomic scope" value="Bacteria"/>
</dbReference>
<keyword evidence="2" id="KW-0808">Transferase</keyword>
<dbReference type="GO" id="GO:0016757">
    <property type="term" value="F:glycosyltransferase activity"/>
    <property type="evidence" value="ECO:0007669"/>
    <property type="project" value="UniProtKB-KW"/>
</dbReference>
<dbReference type="SUPFAM" id="SSF75005">
    <property type="entry name" value="Arabinanase/levansucrase/invertase"/>
    <property type="match status" value="1"/>
</dbReference>
<dbReference type="Pfam" id="PF04041">
    <property type="entry name" value="Glyco_hydro_130"/>
    <property type="match status" value="1"/>
</dbReference>
<dbReference type="PATRIC" id="fig|1191523.3.peg.570"/>
<keyword evidence="1" id="KW-0328">Glycosyltransferase</keyword>
<dbReference type="EMBL" id="CP003557">
    <property type="protein sequence ID" value="AFN73790.1"/>
    <property type="molecule type" value="Genomic_DNA"/>
</dbReference>
<dbReference type="PANTHER" id="PTHR34106:SF5">
    <property type="entry name" value="GLYCOSIDASE"/>
    <property type="match status" value="1"/>
</dbReference>
<sequence>MGNSRKELFKRYSGNPIITVNDLPYQANSVFNCGATKIGDEILLLMRVEDMRGISHLTVARSKDGITNWKIDEKPTMPPEPDKFPEEIWGIEDPRITYIDELKKYAITYTAYSHGGPLVSLALTEDFKTFEKFGAVLPPEDKDAALFPVKFNNRWAMIHRPIISTPQSAAHMWISFSPDLIHWGEHRILVKAREGAWWDANKIGLSPPPLLIPEGWLVMYHGVKKTASGAIYRLGLLLLDKENPTKILKRSDEWIFGPLEPYETKGDVDNVVFPCGWYADDKTLYIYYGAADTSIALATADLNEVRDYVSKLPEGESPKRWG</sequence>
<name>I6Z3R8_MELRP</name>
<dbReference type="PIRSF" id="PIRSF016202">
    <property type="entry name" value="PH1107"/>
    <property type="match status" value="1"/>
</dbReference>
<dbReference type="Proteomes" id="UP000009011">
    <property type="component" value="Chromosome"/>
</dbReference>
<evidence type="ECO:0000256" key="1">
    <source>
        <dbReference type="ARBA" id="ARBA00022676"/>
    </source>
</evidence>
<evidence type="ECO:0000256" key="2">
    <source>
        <dbReference type="ARBA" id="ARBA00022679"/>
    </source>
</evidence>
<dbReference type="HOGENOM" id="CLU_046648_0_0_10"/>
<gene>
    <name evidence="4" type="ordered locus">MROS_0547</name>
</gene>
<evidence type="ECO:0000256" key="3">
    <source>
        <dbReference type="ARBA" id="ARBA00024356"/>
    </source>
</evidence>
<proteinExistence type="inferred from homology"/>
<keyword evidence="4" id="KW-0326">Glycosidase</keyword>
<comment type="similarity">
    <text evidence="3">Belongs to the glycosyl hydrolase 130 family.</text>
</comment>
<keyword evidence="4" id="KW-0378">Hydrolase</keyword>
<evidence type="ECO:0000313" key="5">
    <source>
        <dbReference type="Proteomes" id="UP000009011"/>
    </source>
</evidence>
<dbReference type="InterPro" id="IPR023296">
    <property type="entry name" value="Glyco_hydro_beta-prop_sf"/>
</dbReference>
<dbReference type="OrthoDB" id="9775877at2"/>
<reference evidence="4 5" key="1">
    <citation type="journal article" date="2013" name="PLoS ONE">
        <title>Genomic analysis of Melioribacter roseus, facultatively anaerobic organotrophic bacterium representing a novel deep lineage within Bacteriodetes/Chlorobi group.</title>
        <authorList>
            <person name="Kadnikov V.V."/>
            <person name="Mardanov A.V."/>
            <person name="Podosokorskaya O.A."/>
            <person name="Gavrilov S.N."/>
            <person name="Kublanov I.V."/>
            <person name="Beletsky A.V."/>
            <person name="Bonch-Osmolovskaya E.A."/>
            <person name="Ravin N.V."/>
        </authorList>
    </citation>
    <scope>NUCLEOTIDE SEQUENCE [LARGE SCALE GENOMIC DNA]</scope>
    <source>
        <strain evidence="5">JCM 17771 / P3M-2</strain>
    </source>
</reference>
<dbReference type="RefSeq" id="WP_014855227.1">
    <property type="nucleotide sequence ID" value="NC_018178.1"/>
</dbReference>
<accession>I6Z3R8</accession>
<organism evidence="4 5">
    <name type="scientific">Melioribacter roseus (strain DSM 23840 / JCM 17771 / VKM B-2668 / P3M-2)</name>
    <dbReference type="NCBI Taxonomy" id="1191523"/>
    <lineage>
        <taxon>Bacteria</taxon>
        <taxon>Pseudomonadati</taxon>
        <taxon>Ignavibacteriota</taxon>
        <taxon>Ignavibacteria</taxon>
        <taxon>Ignavibacteriales</taxon>
        <taxon>Melioribacteraceae</taxon>
        <taxon>Melioribacter</taxon>
    </lineage>
</organism>
<dbReference type="STRING" id="1191523.MROS_0547"/>
<keyword evidence="5" id="KW-1185">Reference proteome</keyword>
<dbReference type="PANTHER" id="PTHR34106">
    <property type="entry name" value="GLYCOSIDASE"/>
    <property type="match status" value="1"/>
</dbReference>